<organism evidence="2 3">
    <name type="scientific">Aerophobetes bacterium</name>
    <dbReference type="NCBI Taxonomy" id="2030807"/>
    <lineage>
        <taxon>Bacteria</taxon>
        <taxon>Candidatus Aerophobota</taxon>
    </lineage>
</organism>
<accession>A0A497E2J4</accession>
<sequence>MRKRAVIILVAIFAIGFLSGLFVPNLFKKGSLSSSSKFLSNYLSLSKAQEEKIESLNKSFYAKVGNIRAQLDQKRAELGDLLEKPHSNKRKIRNKINEIAILQMQLQKETVDYLERIRSILTPEQQKKFLSLIRRRLHPKRQWRRRF</sequence>
<evidence type="ECO:0000313" key="2">
    <source>
        <dbReference type="EMBL" id="RLE08224.1"/>
    </source>
</evidence>
<dbReference type="AlphaFoldDB" id="A0A497E2J4"/>
<dbReference type="Gene3D" id="1.20.120.1490">
    <property type="match status" value="1"/>
</dbReference>
<protein>
    <recommendedName>
        <fullName evidence="4">Periplasmic heavy metal sensor</fullName>
    </recommendedName>
</protein>
<gene>
    <name evidence="2" type="ORF">DRJ00_06700</name>
</gene>
<reference evidence="2 3" key="1">
    <citation type="submission" date="2018-06" db="EMBL/GenBank/DDBJ databases">
        <title>Extensive metabolic versatility and redundancy in microbially diverse, dynamic hydrothermal sediments.</title>
        <authorList>
            <person name="Dombrowski N."/>
            <person name="Teske A."/>
            <person name="Baker B.J."/>
        </authorList>
    </citation>
    <scope>NUCLEOTIDE SEQUENCE [LARGE SCALE GENOMIC DNA]</scope>
    <source>
        <strain evidence="2">B47_G16</strain>
    </source>
</reference>
<keyword evidence="1" id="KW-0472">Membrane</keyword>
<evidence type="ECO:0000313" key="3">
    <source>
        <dbReference type="Proteomes" id="UP000279422"/>
    </source>
</evidence>
<dbReference type="Pfam" id="PF13801">
    <property type="entry name" value="Metal_resist"/>
    <property type="match status" value="1"/>
</dbReference>
<dbReference type="InterPro" id="IPR025961">
    <property type="entry name" value="Metal_resist"/>
</dbReference>
<dbReference type="EMBL" id="QMPZ01000110">
    <property type="protein sequence ID" value="RLE08224.1"/>
    <property type="molecule type" value="Genomic_DNA"/>
</dbReference>
<evidence type="ECO:0008006" key="4">
    <source>
        <dbReference type="Google" id="ProtNLM"/>
    </source>
</evidence>
<comment type="caution">
    <text evidence="2">The sequence shown here is derived from an EMBL/GenBank/DDBJ whole genome shotgun (WGS) entry which is preliminary data.</text>
</comment>
<feature type="transmembrane region" description="Helical" evidence="1">
    <location>
        <begin position="6"/>
        <end position="27"/>
    </location>
</feature>
<dbReference type="Proteomes" id="UP000279422">
    <property type="component" value="Unassembled WGS sequence"/>
</dbReference>
<keyword evidence="1" id="KW-1133">Transmembrane helix</keyword>
<proteinExistence type="predicted"/>
<keyword evidence="1" id="KW-0812">Transmembrane</keyword>
<name>A0A497E2J4_UNCAE</name>
<evidence type="ECO:0000256" key="1">
    <source>
        <dbReference type="SAM" id="Phobius"/>
    </source>
</evidence>